<dbReference type="RefSeq" id="WP_092956753.1">
    <property type="nucleotide sequence ID" value="NZ_FOSQ01000001.1"/>
</dbReference>
<dbReference type="InterPro" id="IPR035919">
    <property type="entry name" value="EAL_sf"/>
</dbReference>
<accession>A0A1I3YEQ1</accession>
<organism evidence="1 2">
    <name type="scientific">Falsiroseomonas stagni DSM 19981</name>
    <dbReference type="NCBI Taxonomy" id="1123062"/>
    <lineage>
        <taxon>Bacteria</taxon>
        <taxon>Pseudomonadati</taxon>
        <taxon>Pseudomonadota</taxon>
        <taxon>Alphaproteobacteria</taxon>
        <taxon>Acetobacterales</taxon>
        <taxon>Roseomonadaceae</taxon>
        <taxon>Falsiroseomonas</taxon>
    </lineage>
</organism>
<dbReference type="STRING" id="1123062.SAMN02745775_1011187"/>
<sequence length="391" mass="41407">MSGLDTDRRPSTIRAAAELAAFVRETVAANASRDVLHLRMAGLSPAMRRPHHQRMLRDALGPALSGARTRVFDLPNGDVVAVAPPPALALENTRAALARTLDAAAQDAVRSLRLPEAAAQLLAAASESLGLDPAPEEPDAAEPRPPVTTAQIAAAERALARADLDPVTARQAVCRMDPDGAPAEPLWEDRRIAWPALSALVLEGADTGASSALRRRLARLAEARMLAEIVRPAAQMGWKPVGLPLAPATIASPAFDRFDAGLPAGRRKEITISFRAADVLADPVGFVAARDLVRPRGYGLALDDAPAGLLAVLPMARLGLDLLRLRWSPELPMTVPSGLASFLAEGQAAEGRGAEAVVLVGVDRPAAIAWGWEVGIRRFQGPLVERRRRGH</sequence>
<evidence type="ECO:0000313" key="2">
    <source>
        <dbReference type="Proteomes" id="UP000199473"/>
    </source>
</evidence>
<evidence type="ECO:0008006" key="3">
    <source>
        <dbReference type="Google" id="ProtNLM"/>
    </source>
</evidence>
<dbReference type="OrthoDB" id="7285526at2"/>
<dbReference type="EMBL" id="FOSQ01000001">
    <property type="protein sequence ID" value="SFK29761.1"/>
    <property type="molecule type" value="Genomic_DNA"/>
</dbReference>
<gene>
    <name evidence="1" type="ORF">SAMN02745775_1011187</name>
</gene>
<proteinExistence type="predicted"/>
<dbReference type="Proteomes" id="UP000199473">
    <property type="component" value="Unassembled WGS sequence"/>
</dbReference>
<evidence type="ECO:0000313" key="1">
    <source>
        <dbReference type="EMBL" id="SFK29761.1"/>
    </source>
</evidence>
<dbReference type="AlphaFoldDB" id="A0A1I3YEQ1"/>
<name>A0A1I3YEQ1_9PROT</name>
<dbReference type="SUPFAM" id="SSF141868">
    <property type="entry name" value="EAL domain-like"/>
    <property type="match status" value="1"/>
</dbReference>
<reference evidence="1 2" key="1">
    <citation type="submission" date="2016-10" db="EMBL/GenBank/DDBJ databases">
        <authorList>
            <person name="de Groot N.N."/>
        </authorList>
    </citation>
    <scope>NUCLEOTIDE SEQUENCE [LARGE SCALE GENOMIC DNA]</scope>
    <source>
        <strain evidence="1 2">DSM 19981</strain>
    </source>
</reference>
<protein>
    <recommendedName>
        <fullName evidence="3">EAL domain, c-di-GMP-specific phosphodiesterase class I (Or its enzymatically inactive variant)</fullName>
    </recommendedName>
</protein>
<keyword evidence="2" id="KW-1185">Reference proteome</keyword>